<dbReference type="InterPro" id="IPR027417">
    <property type="entry name" value="P-loop_NTPase"/>
</dbReference>
<reference evidence="1 2" key="1">
    <citation type="journal article" date="2015" name="Int. J. Syst. Evol. Microbiol.">
        <title>Exiguobacterium enclense sp. nov., isolated from sediment.</title>
        <authorList>
            <person name="Dastager S.G."/>
            <person name="Mawlankar R."/>
            <person name="Sonalkar V.V."/>
            <person name="Thorat M.N."/>
            <person name="Mual P."/>
            <person name="Verma A."/>
            <person name="Krishnamurthi S."/>
            <person name="Tang S.K."/>
            <person name="Li W.J."/>
        </authorList>
    </citation>
    <scope>NUCLEOTIDE SEQUENCE [LARGE SCALE GENOMIC DNA]</scope>
    <source>
        <strain evidence="1 2">NIO-1109</strain>
    </source>
</reference>
<sequence length="169" mass="19570">MRKIILIGSGGSGKSTLARAMGKKLGYPVDHLDTLLWRPNWEAVSREEQRQIQHMLTSRDTWIIDGNYGGTLDLRIKAADTIIFLDLPRTICLYRALKRTWRYRKTGRPDMAADCPEKLSFDFLKWIWRFPIDKRPSILSTLKATSDKQIIHLTSRRAVKQFLQSLPEA</sequence>
<dbReference type="AlphaFoldDB" id="A0A0V8GCM3"/>
<dbReference type="NCBIfam" id="NF005994">
    <property type="entry name" value="PRK08118.1"/>
    <property type="match status" value="1"/>
</dbReference>
<proteinExistence type="predicted"/>
<dbReference type="OrthoDB" id="1201990at2"/>
<dbReference type="SUPFAM" id="SSF52540">
    <property type="entry name" value="P-loop containing nucleoside triphosphate hydrolases"/>
    <property type="match status" value="1"/>
</dbReference>
<dbReference type="PANTHER" id="PTHR37816:SF3">
    <property type="entry name" value="MODULATES DNA TOPOLOGY"/>
    <property type="match status" value="1"/>
</dbReference>
<protein>
    <recommendedName>
        <fullName evidence="3">Topology modulation protein</fullName>
    </recommendedName>
</protein>
<dbReference type="Proteomes" id="UP000053797">
    <property type="component" value="Unassembled WGS sequence"/>
</dbReference>
<evidence type="ECO:0008006" key="3">
    <source>
        <dbReference type="Google" id="ProtNLM"/>
    </source>
</evidence>
<comment type="caution">
    <text evidence="1">The sequence shown here is derived from an EMBL/GenBank/DDBJ whole genome shotgun (WGS) entry which is preliminary data.</text>
</comment>
<dbReference type="RefSeq" id="WP_035397451.1">
    <property type="nucleotide sequence ID" value="NZ_FMYN01000006.1"/>
</dbReference>
<dbReference type="PANTHER" id="PTHR37816">
    <property type="entry name" value="YALI0E33011P"/>
    <property type="match status" value="1"/>
</dbReference>
<dbReference type="EMBL" id="LNQL01000006">
    <property type="protein sequence ID" value="KSU47914.1"/>
    <property type="molecule type" value="Genomic_DNA"/>
</dbReference>
<organism evidence="1 2">
    <name type="scientific">Exiguobacterium indicum</name>
    <dbReference type="NCBI Taxonomy" id="296995"/>
    <lineage>
        <taxon>Bacteria</taxon>
        <taxon>Bacillati</taxon>
        <taxon>Bacillota</taxon>
        <taxon>Bacilli</taxon>
        <taxon>Bacillales</taxon>
        <taxon>Bacillales Family XII. Incertae Sedis</taxon>
        <taxon>Exiguobacterium</taxon>
    </lineage>
</organism>
<dbReference type="Gene3D" id="3.40.50.300">
    <property type="entry name" value="P-loop containing nucleotide triphosphate hydrolases"/>
    <property type="match status" value="1"/>
</dbReference>
<accession>A0A0V8GCM3</accession>
<dbReference type="InterPro" id="IPR052922">
    <property type="entry name" value="Cytidylate_Kinase-2"/>
</dbReference>
<evidence type="ECO:0000313" key="2">
    <source>
        <dbReference type="Proteomes" id="UP000053797"/>
    </source>
</evidence>
<name>A0A0V8GCM3_9BACL</name>
<evidence type="ECO:0000313" key="1">
    <source>
        <dbReference type="EMBL" id="KSU47914.1"/>
    </source>
</evidence>
<gene>
    <name evidence="1" type="ORF">AS033_14745</name>
</gene>